<evidence type="ECO:0000313" key="1">
    <source>
        <dbReference type="EMBL" id="CAF1619402.1"/>
    </source>
</evidence>
<name>A0A816C9E1_9BILA</name>
<dbReference type="Proteomes" id="UP000663829">
    <property type="component" value="Unassembled WGS sequence"/>
</dbReference>
<keyword evidence="3" id="KW-1185">Reference proteome</keyword>
<dbReference type="Proteomes" id="UP000681722">
    <property type="component" value="Unassembled WGS sequence"/>
</dbReference>
<dbReference type="EMBL" id="CAJNOQ010040244">
    <property type="protein sequence ID" value="CAF1619402.1"/>
    <property type="molecule type" value="Genomic_DNA"/>
</dbReference>
<comment type="caution">
    <text evidence="1">The sequence shown here is derived from an EMBL/GenBank/DDBJ whole genome shotgun (WGS) entry which is preliminary data.</text>
</comment>
<accession>A0A816C9E1</accession>
<protein>
    <submittedName>
        <fullName evidence="1">Uncharacterized protein</fullName>
    </submittedName>
</protein>
<organism evidence="1 3">
    <name type="scientific">Didymodactylos carnosus</name>
    <dbReference type="NCBI Taxonomy" id="1234261"/>
    <lineage>
        <taxon>Eukaryota</taxon>
        <taxon>Metazoa</taxon>
        <taxon>Spiralia</taxon>
        <taxon>Gnathifera</taxon>
        <taxon>Rotifera</taxon>
        <taxon>Eurotatoria</taxon>
        <taxon>Bdelloidea</taxon>
        <taxon>Philodinida</taxon>
        <taxon>Philodinidae</taxon>
        <taxon>Didymodactylos</taxon>
    </lineage>
</organism>
<reference evidence="1" key="1">
    <citation type="submission" date="2021-02" db="EMBL/GenBank/DDBJ databases">
        <authorList>
            <person name="Nowell W R."/>
        </authorList>
    </citation>
    <scope>NUCLEOTIDE SEQUENCE</scope>
</reference>
<feature type="non-terminal residue" evidence="1">
    <location>
        <position position="14"/>
    </location>
</feature>
<evidence type="ECO:0000313" key="2">
    <source>
        <dbReference type="EMBL" id="CAF4508288.1"/>
    </source>
</evidence>
<gene>
    <name evidence="1" type="ORF">GPM918_LOCUS43637</name>
    <name evidence="2" type="ORF">SRO942_LOCUS45181</name>
</gene>
<evidence type="ECO:0000313" key="3">
    <source>
        <dbReference type="Proteomes" id="UP000663829"/>
    </source>
</evidence>
<proteinExistence type="predicted"/>
<sequence length="14" mass="1473">MKLPGDCPLAPLSM</sequence>
<dbReference type="EMBL" id="CAJOBC010107331">
    <property type="protein sequence ID" value="CAF4508288.1"/>
    <property type="molecule type" value="Genomic_DNA"/>
</dbReference>